<evidence type="ECO:0000256" key="3">
    <source>
        <dbReference type="ARBA" id="ARBA00038329"/>
    </source>
</evidence>
<evidence type="ECO:0000256" key="1">
    <source>
        <dbReference type="ARBA" id="ARBA00023125"/>
    </source>
</evidence>
<evidence type="ECO:0000313" key="7">
    <source>
        <dbReference type="Proteomes" id="UP000683360"/>
    </source>
</evidence>
<reference evidence="6" key="1">
    <citation type="submission" date="2021-03" db="EMBL/GenBank/DDBJ databases">
        <authorList>
            <person name="Bekaert M."/>
        </authorList>
    </citation>
    <scope>NUCLEOTIDE SEQUENCE</scope>
</reference>
<dbReference type="GO" id="GO:0000712">
    <property type="term" value="P:resolution of meiotic recombination intermediates"/>
    <property type="evidence" value="ECO:0007669"/>
    <property type="project" value="TreeGrafter"/>
</dbReference>
<dbReference type="GO" id="GO:0003697">
    <property type="term" value="F:single-stranded DNA binding"/>
    <property type="evidence" value="ECO:0007669"/>
    <property type="project" value="TreeGrafter"/>
</dbReference>
<keyword evidence="6" id="KW-0378">Hydrolase</keyword>
<dbReference type="InterPro" id="IPR031657">
    <property type="entry name" value="REPA_OB_2"/>
</dbReference>
<dbReference type="AlphaFoldDB" id="A0A8S3QZK2"/>
<evidence type="ECO:0000259" key="4">
    <source>
        <dbReference type="Pfam" id="PF16900"/>
    </source>
</evidence>
<feature type="domain" description="MEIOB-like N-terminal" evidence="5">
    <location>
        <begin position="53"/>
        <end position="190"/>
    </location>
</feature>
<keyword evidence="2" id="KW-0469">Meiosis</keyword>
<dbReference type="EC" id="3.1.-.-" evidence="6"/>
<dbReference type="InterPro" id="IPR012340">
    <property type="entry name" value="NA-bd_OB-fold"/>
</dbReference>
<dbReference type="SUPFAM" id="SSF50249">
    <property type="entry name" value="Nucleic acid-binding proteins"/>
    <property type="match status" value="2"/>
</dbReference>
<proteinExistence type="inferred from homology"/>
<comment type="similarity">
    <text evidence="3">Belongs to the MEIOB family.</text>
</comment>
<dbReference type="InterPro" id="IPR056880">
    <property type="entry name" value="OB_MEIOB_N"/>
</dbReference>
<gene>
    <name evidence="6" type="ORF">MEDL_13178</name>
</gene>
<protein>
    <submittedName>
        <fullName evidence="6">MEIOB</fullName>
        <ecNumber evidence="6">3.1.-.-</ecNumber>
    </submittedName>
</protein>
<evidence type="ECO:0000256" key="2">
    <source>
        <dbReference type="ARBA" id="ARBA00023254"/>
    </source>
</evidence>
<dbReference type="Gene3D" id="2.40.50.140">
    <property type="entry name" value="Nucleic acid-binding proteins"/>
    <property type="match status" value="3"/>
</dbReference>
<dbReference type="InterPro" id="IPR052469">
    <property type="entry name" value="MEIOB"/>
</dbReference>
<dbReference type="PANTHER" id="PTHR21166">
    <property type="entry name" value="CELL DIVISION CONTROL PROTEIN 24 OB DOMAIN-CONTAINING PROTEIN-RELATED"/>
    <property type="match status" value="1"/>
</dbReference>
<evidence type="ECO:0000313" key="6">
    <source>
        <dbReference type="EMBL" id="CAG2198386.1"/>
    </source>
</evidence>
<dbReference type="Pfam" id="PF16900">
    <property type="entry name" value="REPA_OB_2"/>
    <property type="match status" value="1"/>
</dbReference>
<dbReference type="FunFam" id="2.40.50.140:FF:000171">
    <property type="entry name" value="meiosis-specific with OB domain-containing protein isoform X1"/>
    <property type="match status" value="1"/>
</dbReference>
<keyword evidence="7" id="KW-1185">Reference proteome</keyword>
<dbReference type="Pfam" id="PF24903">
    <property type="entry name" value="OB_MEIOB_N"/>
    <property type="match status" value="1"/>
</dbReference>
<organism evidence="6 7">
    <name type="scientific">Mytilus edulis</name>
    <name type="common">Blue mussel</name>
    <dbReference type="NCBI Taxonomy" id="6550"/>
    <lineage>
        <taxon>Eukaryota</taxon>
        <taxon>Metazoa</taxon>
        <taxon>Spiralia</taxon>
        <taxon>Lophotrochozoa</taxon>
        <taxon>Mollusca</taxon>
        <taxon>Bivalvia</taxon>
        <taxon>Autobranchia</taxon>
        <taxon>Pteriomorphia</taxon>
        <taxon>Mytilida</taxon>
        <taxon>Mytiloidea</taxon>
        <taxon>Mytilidae</taxon>
        <taxon>Mytilinae</taxon>
        <taxon>Mytilus</taxon>
    </lineage>
</organism>
<dbReference type="OrthoDB" id="9937820at2759"/>
<name>A0A8S3QZK2_MYTED</name>
<keyword evidence="1" id="KW-0238">DNA-binding</keyword>
<feature type="domain" description="Replication protein A OB" evidence="4">
    <location>
        <begin position="210"/>
        <end position="300"/>
    </location>
</feature>
<accession>A0A8S3QZK2</accession>
<dbReference type="PANTHER" id="PTHR21166:SF2">
    <property type="entry name" value="CELL DIVISION CONTROL PROTEIN 24 OB DOMAIN-CONTAINING PROTEIN-RELATED"/>
    <property type="match status" value="1"/>
</dbReference>
<evidence type="ECO:0000259" key="5">
    <source>
        <dbReference type="Pfam" id="PF24903"/>
    </source>
</evidence>
<comment type="caution">
    <text evidence="6">The sequence shown here is derived from an EMBL/GenBank/DDBJ whole genome shotgun (WGS) entry which is preliminary data.</text>
</comment>
<dbReference type="Proteomes" id="UP000683360">
    <property type="component" value="Unassembled WGS sequence"/>
</dbReference>
<dbReference type="GO" id="GO:0008310">
    <property type="term" value="F:single-stranded DNA 3'-5' DNA exonuclease activity"/>
    <property type="evidence" value="ECO:0007669"/>
    <property type="project" value="TreeGrafter"/>
</dbReference>
<sequence length="524" mass="59548">MIFLKRFNCIALADDKMAWSGQFSDFDSFTRQNDKRNTSNARSINANDNKDKTNIKLENINLGYSSIVNVVGLILSREDARSVQSRKNSSTERFVFNFTLRDSPLFYVNVTFWGKEQNIKDLTDRFHIGDVVCLSNVQVQAKPQDGSDEKYKSATPVPFCLSGSENHSNIEWYNGPESDTLLQLQHVPIKATNDFYTLEDIQANGQGLHGEHVNLLCVVRKVGQVKEITTKAGRHTQRCELRILDETCPSFALVLWDKELIDLALTWVPYETVIFAADVKVTYDDFRSTMIATADSKTIVTVNPDTLEAQSLYQFAHSQDFQDGDESSGSKTDPSLDSITDVYNISQIKQIMKDLSKQWKPTQYGIVYVFLTQFNIDTEGGGVLRFRCEKCRETVHEDRGYLCSNVECTQGALAMFDSSVIDKQPVVEYSVPVSISDHTGTIEHCFIDGTVMENLLGIKAEVFRDLNIDKRTQMKWNFLLERCKLYFKIFKSSSGGTENKSVFRIMSLEPAKVQDCVQNFIREM</sequence>
<dbReference type="EMBL" id="CAJPWZ010000676">
    <property type="protein sequence ID" value="CAG2198386.1"/>
    <property type="molecule type" value="Genomic_DNA"/>
</dbReference>